<evidence type="ECO:0000313" key="10">
    <source>
        <dbReference type="EMBL" id="KAA3762351.1"/>
    </source>
</evidence>
<feature type="transmembrane region" description="Helical" evidence="7">
    <location>
        <begin position="333"/>
        <end position="358"/>
    </location>
</feature>
<comment type="similarity">
    <text evidence="6">Belongs to the ABC-4 integral membrane protein family.</text>
</comment>
<keyword evidence="2" id="KW-1003">Cell membrane</keyword>
<dbReference type="Pfam" id="PF12704">
    <property type="entry name" value="MacB_PCD"/>
    <property type="match status" value="1"/>
</dbReference>
<dbReference type="AlphaFoldDB" id="A0A7J4XGG8"/>
<evidence type="ECO:0000256" key="4">
    <source>
        <dbReference type="ARBA" id="ARBA00022989"/>
    </source>
</evidence>
<dbReference type="PANTHER" id="PTHR30572:SF4">
    <property type="entry name" value="ABC TRANSPORTER PERMEASE YTRF"/>
    <property type="match status" value="1"/>
</dbReference>
<dbReference type="Proteomes" id="UP000422221">
    <property type="component" value="Unassembled WGS sequence"/>
</dbReference>
<dbReference type="PANTHER" id="PTHR30572">
    <property type="entry name" value="MEMBRANE COMPONENT OF TRANSPORTER-RELATED"/>
    <property type="match status" value="1"/>
</dbReference>
<dbReference type="InterPro" id="IPR050250">
    <property type="entry name" value="Macrolide_Exporter_MacB"/>
</dbReference>
<dbReference type="EMBL" id="VWMK01000015">
    <property type="protein sequence ID" value="KAA3762351.1"/>
    <property type="molecule type" value="Genomic_DNA"/>
</dbReference>
<organism evidence="10 11">
    <name type="scientific">Bacteroides salyersiae</name>
    <dbReference type="NCBI Taxonomy" id="291644"/>
    <lineage>
        <taxon>Bacteria</taxon>
        <taxon>Pseudomonadati</taxon>
        <taxon>Bacteroidota</taxon>
        <taxon>Bacteroidia</taxon>
        <taxon>Bacteroidales</taxon>
        <taxon>Bacteroidaceae</taxon>
        <taxon>Bacteroides</taxon>
    </lineage>
</organism>
<dbReference type="GO" id="GO:0005886">
    <property type="term" value="C:plasma membrane"/>
    <property type="evidence" value="ECO:0007669"/>
    <property type="project" value="UniProtKB-SubCell"/>
</dbReference>
<proteinExistence type="inferred from homology"/>
<keyword evidence="5 7" id="KW-0472">Membrane</keyword>
<evidence type="ECO:0000259" key="9">
    <source>
        <dbReference type="Pfam" id="PF12704"/>
    </source>
</evidence>
<sequence>MFRHILTIIWNNRRHNGWLIAGLFVMSTCMWYAVDYVYTVTVNQTRPLGFDWHNVYALNIGVLTPESHKFLSDKLHTKNATGDFYTFMDRLEHHPAVESVCYTRMHKHYVWTNQGASLIYDTITCNSWMRTVSSGYFRVFRVKGADGSSPEQLAGRANLTDIIITDNLACQLFPGRSAVGEWVKNTLNGDSVRIAAVCENQKYNEFTSHQRATYIPLHFTQKRPFYYLEAPYLGVYIRVHPDSDGDDFIRRFRKDMREQLMIGNFYLEDMRPMTDFRNEQLKEPRNDLYTYLSVAVFFLLNAFLAVLGTFWFRTQQRRSELGLRVALGGSRVSLCRLLWGEGVVLLTLAFIPAIVVAANLGLAEIVSDYPVEFTLFRFVAGIFITYLLLVFTVFLAVWIPARQAMKIQPAEALREE</sequence>
<evidence type="ECO:0000259" key="8">
    <source>
        <dbReference type="Pfam" id="PF02687"/>
    </source>
</evidence>
<dbReference type="GO" id="GO:0022857">
    <property type="term" value="F:transmembrane transporter activity"/>
    <property type="evidence" value="ECO:0007669"/>
    <property type="project" value="TreeGrafter"/>
</dbReference>
<reference evidence="10 11" key="1">
    <citation type="journal article" date="2019" name="Nat. Med.">
        <title>A library of human gut bacterial isolates paired with longitudinal multiomics data enables mechanistic microbiome research.</title>
        <authorList>
            <person name="Poyet M."/>
            <person name="Groussin M."/>
            <person name="Gibbons S.M."/>
            <person name="Avila-Pacheco J."/>
            <person name="Jiang X."/>
            <person name="Kearney S.M."/>
            <person name="Perrotta A.R."/>
            <person name="Berdy B."/>
            <person name="Zhao S."/>
            <person name="Lieberman T.D."/>
            <person name="Swanson P.K."/>
            <person name="Smith M."/>
            <person name="Roesemann S."/>
            <person name="Alexander J.E."/>
            <person name="Rich S.A."/>
            <person name="Livny J."/>
            <person name="Vlamakis H."/>
            <person name="Clish C."/>
            <person name="Bullock K."/>
            <person name="Deik A."/>
            <person name="Scott J."/>
            <person name="Pierce K.A."/>
            <person name="Xavier R.J."/>
            <person name="Alm E.J."/>
        </authorList>
    </citation>
    <scope>NUCLEOTIDE SEQUENCE [LARGE SCALE GENOMIC DNA]</scope>
    <source>
        <strain evidence="10 11">BIOML-A10</strain>
    </source>
</reference>
<feature type="domain" description="ABC3 transporter permease C-terminal" evidence="8">
    <location>
        <begin position="293"/>
        <end position="409"/>
    </location>
</feature>
<feature type="transmembrane region" description="Helical" evidence="7">
    <location>
        <begin position="288"/>
        <end position="312"/>
    </location>
</feature>
<comment type="caution">
    <text evidence="10">The sequence shown here is derived from an EMBL/GenBank/DDBJ whole genome shotgun (WGS) entry which is preliminary data.</text>
</comment>
<keyword evidence="4 7" id="KW-1133">Transmembrane helix</keyword>
<evidence type="ECO:0000256" key="6">
    <source>
        <dbReference type="ARBA" id="ARBA00038076"/>
    </source>
</evidence>
<dbReference type="RefSeq" id="WP_005930374.1">
    <property type="nucleotide sequence ID" value="NZ_CABKSE010000002.1"/>
</dbReference>
<evidence type="ECO:0000256" key="3">
    <source>
        <dbReference type="ARBA" id="ARBA00022692"/>
    </source>
</evidence>
<gene>
    <name evidence="10" type="ORF">F3F73_14735</name>
</gene>
<feature type="transmembrane region" description="Helical" evidence="7">
    <location>
        <begin position="378"/>
        <end position="399"/>
    </location>
</feature>
<feature type="domain" description="MacB-like periplasmic core" evidence="9">
    <location>
        <begin position="93"/>
        <end position="252"/>
    </location>
</feature>
<keyword evidence="3 7" id="KW-0812">Transmembrane</keyword>
<feature type="transmembrane region" description="Helical" evidence="7">
    <location>
        <begin position="16"/>
        <end position="34"/>
    </location>
</feature>
<protein>
    <submittedName>
        <fullName evidence="10">FtsX-like permease family protein</fullName>
    </submittedName>
</protein>
<name>A0A7J4XGG8_9BACE</name>
<evidence type="ECO:0000313" key="11">
    <source>
        <dbReference type="Proteomes" id="UP000422221"/>
    </source>
</evidence>
<evidence type="ECO:0000256" key="1">
    <source>
        <dbReference type="ARBA" id="ARBA00004651"/>
    </source>
</evidence>
<dbReference type="InterPro" id="IPR003838">
    <property type="entry name" value="ABC3_permease_C"/>
</dbReference>
<evidence type="ECO:0000256" key="5">
    <source>
        <dbReference type="ARBA" id="ARBA00023136"/>
    </source>
</evidence>
<dbReference type="Pfam" id="PF02687">
    <property type="entry name" value="FtsX"/>
    <property type="match status" value="1"/>
</dbReference>
<dbReference type="InterPro" id="IPR025857">
    <property type="entry name" value="MacB_PCD"/>
</dbReference>
<accession>A0A7J4XGG8</accession>
<evidence type="ECO:0000256" key="7">
    <source>
        <dbReference type="SAM" id="Phobius"/>
    </source>
</evidence>
<dbReference type="GeneID" id="93117887"/>
<evidence type="ECO:0000256" key="2">
    <source>
        <dbReference type="ARBA" id="ARBA00022475"/>
    </source>
</evidence>
<comment type="subcellular location">
    <subcellularLocation>
        <location evidence="1">Cell membrane</location>
        <topology evidence="1">Multi-pass membrane protein</topology>
    </subcellularLocation>
</comment>